<reference evidence="1 2" key="1">
    <citation type="submission" date="2021-10" db="EMBL/GenBank/DDBJ databases">
        <authorList>
            <person name="Koch H."/>
        </authorList>
    </citation>
    <scope>NUCLEOTIDE SEQUENCE [LARGE SCALE GENOMIC DNA]</scope>
    <source>
        <strain evidence="1">6680</strain>
    </source>
</reference>
<evidence type="ECO:0000313" key="1">
    <source>
        <dbReference type="EMBL" id="CAG9932165.1"/>
    </source>
</evidence>
<keyword evidence="2" id="KW-1185">Reference proteome</keyword>
<proteinExistence type="predicted"/>
<name>A0ABM8YXC1_9PROT</name>
<dbReference type="Proteomes" id="UP000839052">
    <property type="component" value="Chromosome"/>
</dbReference>
<evidence type="ECO:0000313" key="2">
    <source>
        <dbReference type="Proteomes" id="UP000839052"/>
    </source>
</evidence>
<sequence length="37" mass="4035">MLGSMPNAKVVEVMMKYNESLHQAGVPLSLDGVFTCH</sequence>
<protein>
    <submittedName>
        <fullName evidence="1">Uncharacterized protein</fullName>
    </submittedName>
</protein>
<dbReference type="EMBL" id="OU912926">
    <property type="protein sequence ID" value="CAG9932165.1"/>
    <property type="molecule type" value="Genomic_DNA"/>
</dbReference>
<accession>A0ABM8YXC1</accession>
<organism evidence="1 2">
    <name type="scientific">Candidatus Nitrotoga arctica</name>
    <dbReference type="NCBI Taxonomy" id="453162"/>
    <lineage>
        <taxon>Bacteria</taxon>
        <taxon>Pseudomonadati</taxon>
        <taxon>Pseudomonadota</taxon>
        <taxon>Betaproteobacteria</taxon>
        <taxon>Nitrosomonadales</taxon>
        <taxon>Gallionellaceae</taxon>
        <taxon>Candidatus Nitrotoga</taxon>
    </lineage>
</organism>
<gene>
    <name evidence="1" type="ORF">NTG6680_0912</name>
</gene>